<dbReference type="Pfam" id="PF16335">
    <property type="entry name" value="GtaA_6_Hairpin"/>
    <property type="match status" value="1"/>
</dbReference>
<dbReference type="PANTHER" id="PTHR31987">
    <property type="entry name" value="GLUTAMINASE A-RELATED"/>
    <property type="match status" value="1"/>
</dbReference>
<protein>
    <recommendedName>
        <fullName evidence="6">DUF1793-domain-containing protein</fullName>
    </recommendedName>
</protein>
<accession>A0A0D2LPV4</accession>
<gene>
    <name evidence="4" type="ORF">HYPSUDRAFT_32245</name>
</gene>
<dbReference type="Proteomes" id="UP000054270">
    <property type="component" value="Unassembled WGS sequence"/>
</dbReference>
<dbReference type="InterPro" id="IPR033433">
    <property type="entry name" value="GtaA_N"/>
</dbReference>
<evidence type="ECO:0008006" key="6">
    <source>
        <dbReference type="Google" id="ProtNLM"/>
    </source>
</evidence>
<keyword evidence="5" id="KW-1185">Reference proteome</keyword>
<dbReference type="InterPro" id="IPR052743">
    <property type="entry name" value="Glutaminase_GtaA"/>
</dbReference>
<dbReference type="AlphaFoldDB" id="A0A0D2LPV4"/>
<name>A0A0D2LPV4_HYPSF</name>
<dbReference type="OrthoDB" id="3918848at2759"/>
<dbReference type="EMBL" id="KN817518">
    <property type="protein sequence ID" value="KJA30147.1"/>
    <property type="molecule type" value="Genomic_DNA"/>
</dbReference>
<keyword evidence="1" id="KW-0732">Signal</keyword>
<feature type="signal peptide" evidence="1">
    <location>
        <begin position="1"/>
        <end position="18"/>
    </location>
</feature>
<evidence type="ECO:0000256" key="1">
    <source>
        <dbReference type="SAM" id="SignalP"/>
    </source>
</evidence>
<evidence type="ECO:0000259" key="3">
    <source>
        <dbReference type="Pfam" id="PF17168"/>
    </source>
</evidence>
<feature type="chain" id="PRO_5002258065" description="DUF1793-domain-containing protein" evidence="1">
    <location>
        <begin position="19"/>
        <end position="692"/>
    </location>
</feature>
<proteinExistence type="predicted"/>
<evidence type="ECO:0000259" key="2">
    <source>
        <dbReference type="Pfam" id="PF16335"/>
    </source>
</evidence>
<reference evidence="5" key="1">
    <citation type="submission" date="2014-04" db="EMBL/GenBank/DDBJ databases">
        <title>Evolutionary Origins and Diversification of the Mycorrhizal Mutualists.</title>
        <authorList>
            <consortium name="DOE Joint Genome Institute"/>
            <consortium name="Mycorrhizal Genomics Consortium"/>
            <person name="Kohler A."/>
            <person name="Kuo A."/>
            <person name="Nagy L.G."/>
            <person name="Floudas D."/>
            <person name="Copeland A."/>
            <person name="Barry K.W."/>
            <person name="Cichocki N."/>
            <person name="Veneault-Fourrey C."/>
            <person name="LaButti K."/>
            <person name="Lindquist E.A."/>
            <person name="Lipzen A."/>
            <person name="Lundell T."/>
            <person name="Morin E."/>
            <person name="Murat C."/>
            <person name="Riley R."/>
            <person name="Ohm R."/>
            <person name="Sun H."/>
            <person name="Tunlid A."/>
            <person name="Henrissat B."/>
            <person name="Grigoriev I.V."/>
            <person name="Hibbett D.S."/>
            <person name="Martin F."/>
        </authorList>
    </citation>
    <scope>NUCLEOTIDE SEQUENCE [LARGE SCALE GENOMIC DNA]</scope>
    <source>
        <strain evidence="5">FD-334 SS-4</strain>
    </source>
</reference>
<feature type="domain" description="Glutaminase A central" evidence="2">
    <location>
        <begin position="341"/>
        <end position="690"/>
    </location>
</feature>
<evidence type="ECO:0000313" key="5">
    <source>
        <dbReference type="Proteomes" id="UP000054270"/>
    </source>
</evidence>
<feature type="domain" description="Glutaminase A N-terminal" evidence="3">
    <location>
        <begin position="104"/>
        <end position="335"/>
    </location>
</feature>
<organism evidence="4 5">
    <name type="scientific">Hypholoma sublateritium (strain FD-334 SS-4)</name>
    <dbReference type="NCBI Taxonomy" id="945553"/>
    <lineage>
        <taxon>Eukaryota</taxon>
        <taxon>Fungi</taxon>
        <taxon>Dikarya</taxon>
        <taxon>Basidiomycota</taxon>
        <taxon>Agaricomycotina</taxon>
        <taxon>Agaricomycetes</taxon>
        <taxon>Agaricomycetidae</taxon>
        <taxon>Agaricales</taxon>
        <taxon>Agaricineae</taxon>
        <taxon>Strophariaceae</taxon>
        <taxon>Hypholoma</taxon>
    </lineage>
</organism>
<dbReference type="OMA" id="WAGMIRV"/>
<sequence>MRSLHLLLPLLSASATSAISWIANPFNPAAIPLAVRSPYLSAWLQQGNGAALNDVWPTFWTGQIVGWAGFVKVDGKPFSFLGAPSVPAATFSKAVQLNSTFTSTQSIFVLSAGPVDITVTFLSPVEPTDLVKQSIPFAYMAVSAVSTDGASHSVQVYSDISAEWVSGDNSLEVDWSTTADSVVTHQVQLVSQIPFTEINDHTQYGAAFYSTLSTNNTTFQSGQDVVVRAQFINNGRLTNGQDTNFRAVSNDWPVFGLSHDLGTVGSTLTTPVVFSVGHVRDPALQYIVANDALQTRSLYFWSQFSCTSAVISSFLGDFAGALSRARAFDSKVAADASKISAAYASIVALSIRQALGAIEITLSKNPNGSFNVSDVLVFLKEISSDGNVNTVDVIFPSWPVLLYTNPVLGKYLLEGLFRYQATGQYPNKWSVHDLGASYPNATGHNDGNDEPMPVEESGNMVIMALSYAQKTGDNSQLAQYVALLAQWTQFLIDDSLIPANQISTDDFAGALANQTNLAIKGIIGIGAMAQINELVGGSAAATANYSAIASSYVSQFQTLAASSSGQHLTLSYGDSSSWGLTYNLFADKLLKLNLFPTSIYTMQTAWYKTVANEFGVPLDTRHTYTKSDWQIWTAAIMTDTTARDLFITAESKWAADGLNSAPLSDWYDTLSGQDQGFSARPVVGGHLAQLIV</sequence>
<dbReference type="PANTHER" id="PTHR31987:SF1">
    <property type="entry name" value="GLUTAMINASE A"/>
    <property type="match status" value="1"/>
</dbReference>
<dbReference type="Pfam" id="PF17168">
    <property type="entry name" value="DUF5127"/>
    <property type="match status" value="1"/>
</dbReference>
<dbReference type="InterPro" id="IPR032514">
    <property type="entry name" value="GtaA_central"/>
</dbReference>
<evidence type="ECO:0000313" key="4">
    <source>
        <dbReference type="EMBL" id="KJA30147.1"/>
    </source>
</evidence>
<dbReference type="STRING" id="945553.A0A0D2LPV4"/>